<accession>W6PZB3</accession>
<evidence type="ECO:0000313" key="1">
    <source>
        <dbReference type="EMBL" id="CDM29370.1"/>
    </source>
</evidence>
<dbReference type="Proteomes" id="UP000030686">
    <property type="component" value="Unassembled WGS sequence"/>
</dbReference>
<dbReference type="AlphaFoldDB" id="W6PZB3"/>
<proteinExistence type="predicted"/>
<sequence>MTSKQGARNFSTRIGNEQINPQFPAFDFVSGAGLLNLRPHYINGWHRFFNPGGWM</sequence>
<organism evidence="1 2">
    <name type="scientific">Penicillium roqueforti (strain FM164)</name>
    <dbReference type="NCBI Taxonomy" id="1365484"/>
    <lineage>
        <taxon>Eukaryota</taxon>
        <taxon>Fungi</taxon>
        <taxon>Dikarya</taxon>
        <taxon>Ascomycota</taxon>
        <taxon>Pezizomycotina</taxon>
        <taxon>Eurotiomycetes</taxon>
        <taxon>Eurotiomycetidae</taxon>
        <taxon>Eurotiales</taxon>
        <taxon>Aspergillaceae</taxon>
        <taxon>Penicillium</taxon>
    </lineage>
</organism>
<reference evidence="1" key="1">
    <citation type="journal article" date="2014" name="Nat. Commun.">
        <title>Multiple recent horizontal transfers of a large genomic region in cheese making fungi.</title>
        <authorList>
            <person name="Cheeseman K."/>
            <person name="Ropars J."/>
            <person name="Renault P."/>
            <person name="Dupont J."/>
            <person name="Gouzy J."/>
            <person name="Branca A."/>
            <person name="Abraham A.L."/>
            <person name="Ceppi M."/>
            <person name="Conseiller E."/>
            <person name="Debuchy R."/>
            <person name="Malagnac F."/>
            <person name="Goarin A."/>
            <person name="Silar P."/>
            <person name="Lacoste S."/>
            <person name="Sallet E."/>
            <person name="Bensimon A."/>
            <person name="Giraud T."/>
            <person name="Brygoo Y."/>
        </authorList>
    </citation>
    <scope>NUCLEOTIDE SEQUENCE [LARGE SCALE GENOMIC DNA]</scope>
    <source>
        <strain evidence="1">FM164</strain>
    </source>
</reference>
<evidence type="ECO:0000313" key="2">
    <source>
        <dbReference type="Proteomes" id="UP000030686"/>
    </source>
</evidence>
<name>W6PZB3_PENRF</name>
<keyword evidence="2" id="KW-1185">Reference proteome</keyword>
<gene>
    <name evidence="1" type="ORF">PROQFM164_S01g003182</name>
</gene>
<dbReference type="EMBL" id="HG792015">
    <property type="protein sequence ID" value="CDM29370.1"/>
    <property type="molecule type" value="Genomic_DNA"/>
</dbReference>
<protein>
    <submittedName>
        <fullName evidence="1">Genomic scaffold, ProqFM164S01</fullName>
    </submittedName>
</protein>